<keyword evidence="2" id="KW-0408">Iron</keyword>
<sequence length="153" mass="17186">MFVGGTDTNSSTLEWAMAELLTNPTTMAKAQTEIKQMLGLNGFVQEPDISELPYIQAIVKETFRLHPPVPFLLPREAETDVEIFGYFLTPFGAGRRICPGLPLAVKMVSLMLLSLLYSFDWKLQNAVDMDETFGITLHKANPLHAVPVRRIRH</sequence>
<dbReference type="InterPro" id="IPR001128">
    <property type="entry name" value="Cyt_P450"/>
</dbReference>
<dbReference type="GO" id="GO:0020037">
    <property type="term" value="F:heme binding"/>
    <property type="evidence" value="ECO:0007669"/>
    <property type="project" value="InterPro"/>
</dbReference>
<evidence type="ECO:0000256" key="1">
    <source>
        <dbReference type="ARBA" id="ARBA00010617"/>
    </source>
</evidence>
<dbReference type="PANTHER" id="PTHR47950:SF22">
    <property type="entry name" value="CYTOCHROME P450 76C1-RELATED"/>
    <property type="match status" value="1"/>
</dbReference>
<organism evidence="3">
    <name type="scientific">Brassica napus</name>
    <name type="common">Rape</name>
    <dbReference type="NCBI Taxonomy" id="3708"/>
    <lineage>
        <taxon>Eukaryota</taxon>
        <taxon>Viridiplantae</taxon>
        <taxon>Streptophyta</taxon>
        <taxon>Embryophyta</taxon>
        <taxon>Tracheophyta</taxon>
        <taxon>Spermatophyta</taxon>
        <taxon>Magnoliopsida</taxon>
        <taxon>eudicotyledons</taxon>
        <taxon>Gunneridae</taxon>
        <taxon>Pentapetalae</taxon>
        <taxon>rosids</taxon>
        <taxon>malvids</taxon>
        <taxon>Brassicales</taxon>
        <taxon>Brassicaceae</taxon>
        <taxon>Brassiceae</taxon>
        <taxon>Brassica</taxon>
    </lineage>
</organism>
<accession>A0A816KZB9</accession>
<comment type="similarity">
    <text evidence="1 2">Belongs to the cytochrome P450 family.</text>
</comment>
<dbReference type="GO" id="GO:0016705">
    <property type="term" value="F:oxidoreductase activity, acting on paired donors, with incorporation or reduction of molecular oxygen"/>
    <property type="evidence" value="ECO:0007669"/>
    <property type="project" value="InterPro"/>
</dbReference>
<evidence type="ECO:0000256" key="2">
    <source>
        <dbReference type="RuleBase" id="RU000461"/>
    </source>
</evidence>
<reference evidence="3" key="1">
    <citation type="submission" date="2021-01" db="EMBL/GenBank/DDBJ databases">
        <authorList>
            <consortium name="Genoscope - CEA"/>
            <person name="William W."/>
        </authorList>
    </citation>
    <scope>NUCLEOTIDE SEQUENCE</scope>
</reference>
<keyword evidence="2" id="KW-0349">Heme</keyword>
<dbReference type="Pfam" id="PF00067">
    <property type="entry name" value="p450"/>
    <property type="match status" value="2"/>
</dbReference>
<proteinExistence type="inferred from homology"/>
<dbReference type="PRINTS" id="PR00463">
    <property type="entry name" value="EP450I"/>
</dbReference>
<dbReference type="Gene3D" id="1.10.630.10">
    <property type="entry name" value="Cytochrome P450"/>
    <property type="match status" value="2"/>
</dbReference>
<evidence type="ECO:0000313" key="3">
    <source>
        <dbReference type="EMBL" id="CAF1925497.1"/>
    </source>
</evidence>
<dbReference type="SUPFAM" id="SSF48264">
    <property type="entry name" value="Cytochrome P450"/>
    <property type="match status" value="1"/>
</dbReference>
<dbReference type="PROSITE" id="PS00086">
    <property type="entry name" value="CYTOCHROME_P450"/>
    <property type="match status" value="1"/>
</dbReference>
<dbReference type="PANTHER" id="PTHR47950">
    <property type="entry name" value="CYTOCHROME P450, FAMILY 76, SUBFAMILY C, POLYPEPTIDE 5-RELATED"/>
    <property type="match status" value="1"/>
</dbReference>
<dbReference type="GO" id="GO:0005506">
    <property type="term" value="F:iron ion binding"/>
    <property type="evidence" value="ECO:0007669"/>
    <property type="project" value="InterPro"/>
</dbReference>
<dbReference type="InterPro" id="IPR036396">
    <property type="entry name" value="Cyt_P450_sf"/>
</dbReference>
<name>A0A816KZB9_BRANA</name>
<dbReference type="EMBL" id="HG994369">
    <property type="protein sequence ID" value="CAF1925497.1"/>
    <property type="molecule type" value="Genomic_DNA"/>
</dbReference>
<protein>
    <submittedName>
        <fullName evidence="3">(rape) hypothetical protein</fullName>
    </submittedName>
</protein>
<keyword evidence="2" id="KW-0479">Metal-binding</keyword>
<keyword evidence="2" id="KW-0503">Monooxygenase</keyword>
<dbReference type="AlphaFoldDB" id="A0A816KZB9"/>
<dbReference type="Proteomes" id="UP001295469">
    <property type="component" value="Chromosome C05"/>
</dbReference>
<dbReference type="InterPro" id="IPR002401">
    <property type="entry name" value="Cyt_P450_E_grp-I"/>
</dbReference>
<dbReference type="InterPro" id="IPR017972">
    <property type="entry name" value="Cyt_P450_CS"/>
</dbReference>
<keyword evidence="2" id="KW-0560">Oxidoreductase</keyword>
<dbReference type="PRINTS" id="PR00385">
    <property type="entry name" value="P450"/>
</dbReference>
<dbReference type="GO" id="GO:0004497">
    <property type="term" value="F:monooxygenase activity"/>
    <property type="evidence" value="ECO:0007669"/>
    <property type="project" value="UniProtKB-KW"/>
</dbReference>
<gene>
    <name evidence="3" type="ORF">DARMORV10_C05P12080.1</name>
</gene>